<dbReference type="CDD" id="cd14014">
    <property type="entry name" value="STKc_PknB_like"/>
    <property type="match status" value="1"/>
</dbReference>
<dbReference type="Gene3D" id="3.30.200.20">
    <property type="entry name" value="Phosphorylase Kinase, domain 1"/>
    <property type="match status" value="1"/>
</dbReference>
<sequence length="553" mass="59087">MESVNDNAAGEQARDLVVADRYRLIALTGAGGMGRVWRAHDDLLDREVAIKEVLAPDGLPYLDRTEILRNTIREARAAARLDHPNVIRIFDVVRTAGRSWIVMEYVLSRSLHDIVTHDGPLAHRHAARIGLTLLDALDAAHRAGVLHRDVKPSNVLIAEDGRVVLTDFGLATIVAVPAGQDEPLLGSPRFIAPERLRYGVSSREADLWSLGATLYMSVEGRPPYARPEVAESLAALLSQAPDPPQRPGPLHTVIAGLLVADPRQRLTAGAARSALRNLTLRAVGVHAVPAPRRPADKAVQYRSAAAPVEPAEPVAPVVPASPAKAPPPRWRGLLIAGVATAVVATGAVTAVWDNGSGGDGISAVEPSQAPVAVASPMGACPTAVSRPVIDSGKEAPISLPEGWLWHVDTDGFALAVPRGWHRGSDGGDVCFGDPGGVRSFTVAPGGPLDGRPLRLWQDAEREAPPGYRKVSMGLLLVTGGGAEWEYSWQPAAGARLHTYRMLMAAGNDRSYVLTWTTRDADWSLDLPIQRTLITGFRDSSRPSVTWTIPGPRE</sequence>
<dbReference type="PROSITE" id="PS00108">
    <property type="entry name" value="PROTEIN_KINASE_ST"/>
    <property type="match status" value="1"/>
</dbReference>
<dbReference type="SMART" id="SM00220">
    <property type="entry name" value="S_TKc"/>
    <property type="match status" value="1"/>
</dbReference>
<keyword evidence="2" id="KW-0723">Serine/threonine-protein kinase</keyword>
<evidence type="ECO:0000256" key="1">
    <source>
        <dbReference type="ARBA" id="ARBA00012513"/>
    </source>
</evidence>
<dbReference type="GO" id="GO:0004674">
    <property type="term" value="F:protein serine/threonine kinase activity"/>
    <property type="evidence" value="ECO:0007669"/>
    <property type="project" value="UniProtKB-KW"/>
</dbReference>
<accession>A0A2T0JNI4</accession>
<dbReference type="InterPro" id="IPR000719">
    <property type="entry name" value="Prot_kinase_dom"/>
</dbReference>
<dbReference type="EMBL" id="PVMZ01000037">
    <property type="protein sequence ID" value="PRX09193.1"/>
    <property type="molecule type" value="Genomic_DNA"/>
</dbReference>
<gene>
    <name evidence="8" type="ORF">CLV67_13758</name>
</gene>
<evidence type="ECO:0000256" key="4">
    <source>
        <dbReference type="ARBA" id="ARBA00022741"/>
    </source>
</evidence>
<name>A0A2T0JNI4_9ACTN</name>
<dbReference type="OrthoDB" id="9762169at2"/>
<feature type="domain" description="Protein kinase" evidence="7">
    <location>
        <begin position="22"/>
        <end position="280"/>
    </location>
</feature>
<dbReference type="PANTHER" id="PTHR43289">
    <property type="entry name" value="MITOGEN-ACTIVATED PROTEIN KINASE KINASE KINASE 20-RELATED"/>
    <property type="match status" value="1"/>
</dbReference>
<dbReference type="AlphaFoldDB" id="A0A2T0JNI4"/>
<dbReference type="PANTHER" id="PTHR43289:SF6">
    <property type="entry name" value="SERINE_THREONINE-PROTEIN KINASE NEKL-3"/>
    <property type="match status" value="1"/>
</dbReference>
<dbReference type="GO" id="GO:0005524">
    <property type="term" value="F:ATP binding"/>
    <property type="evidence" value="ECO:0007669"/>
    <property type="project" value="UniProtKB-KW"/>
</dbReference>
<evidence type="ECO:0000313" key="8">
    <source>
        <dbReference type="EMBL" id="PRX09193.1"/>
    </source>
</evidence>
<dbReference type="RefSeq" id="WP_106330666.1">
    <property type="nucleotide sequence ID" value="NZ_BOMO01000143.1"/>
</dbReference>
<evidence type="ECO:0000256" key="2">
    <source>
        <dbReference type="ARBA" id="ARBA00022527"/>
    </source>
</evidence>
<dbReference type="PROSITE" id="PS50011">
    <property type="entry name" value="PROTEIN_KINASE_DOM"/>
    <property type="match status" value="1"/>
</dbReference>
<dbReference type="SUPFAM" id="SSF56112">
    <property type="entry name" value="Protein kinase-like (PK-like)"/>
    <property type="match status" value="1"/>
</dbReference>
<dbReference type="Pfam" id="PF00069">
    <property type="entry name" value="Pkinase"/>
    <property type="match status" value="1"/>
</dbReference>
<keyword evidence="4" id="KW-0547">Nucleotide-binding</keyword>
<evidence type="ECO:0000256" key="6">
    <source>
        <dbReference type="ARBA" id="ARBA00022840"/>
    </source>
</evidence>
<keyword evidence="3" id="KW-0808">Transferase</keyword>
<evidence type="ECO:0000313" key="9">
    <source>
        <dbReference type="Proteomes" id="UP000239415"/>
    </source>
</evidence>
<protein>
    <recommendedName>
        <fullName evidence="1">non-specific serine/threonine protein kinase</fullName>
        <ecNumber evidence="1">2.7.11.1</ecNumber>
    </recommendedName>
</protein>
<comment type="caution">
    <text evidence="8">The sequence shown here is derived from an EMBL/GenBank/DDBJ whole genome shotgun (WGS) entry which is preliminary data.</text>
</comment>
<dbReference type="InterPro" id="IPR008271">
    <property type="entry name" value="Ser/Thr_kinase_AS"/>
</dbReference>
<keyword evidence="6" id="KW-0067">ATP-binding</keyword>
<evidence type="ECO:0000256" key="3">
    <source>
        <dbReference type="ARBA" id="ARBA00022679"/>
    </source>
</evidence>
<proteinExistence type="predicted"/>
<evidence type="ECO:0000256" key="5">
    <source>
        <dbReference type="ARBA" id="ARBA00022777"/>
    </source>
</evidence>
<organism evidence="8 9">
    <name type="scientific">Actinoplanes italicus</name>
    <dbReference type="NCBI Taxonomy" id="113567"/>
    <lineage>
        <taxon>Bacteria</taxon>
        <taxon>Bacillati</taxon>
        <taxon>Actinomycetota</taxon>
        <taxon>Actinomycetes</taxon>
        <taxon>Micromonosporales</taxon>
        <taxon>Micromonosporaceae</taxon>
        <taxon>Actinoplanes</taxon>
    </lineage>
</organism>
<dbReference type="Gene3D" id="1.10.510.10">
    <property type="entry name" value="Transferase(Phosphotransferase) domain 1"/>
    <property type="match status" value="1"/>
</dbReference>
<dbReference type="Proteomes" id="UP000239415">
    <property type="component" value="Unassembled WGS sequence"/>
</dbReference>
<keyword evidence="9" id="KW-1185">Reference proteome</keyword>
<dbReference type="InterPro" id="IPR011009">
    <property type="entry name" value="Kinase-like_dom_sf"/>
</dbReference>
<keyword evidence="5 8" id="KW-0418">Kinase</keyword>
<evidence type="ECO:0000259" key="7">
    <source>
        <dbReference type="PROSITE" id="PS50011"/>
    </source>
</evidence>
<reference evidence="8 9" key="1">
    <citation type="submission" date="2018-03" db="EMBL/GenBank/DDBJ databases">
        <title>Genomic Encyclopedia of Archaeal and Bacterial Type Strains, Phase II (KMG-II): from individual species to whole genera.</title>
        <authorList>
            <person name="Goeker M."/>
        </authorList>
    </citation>
    <scope>NUCLEOTIDE SEQUENCE [LARGE SCALE GENOMIC DNA]</scope>
    <source>
        <strain evidence="8 9">DSM 43146</strain>
    </source>
</reference>
<dbReference type="EC" id="2.7.11.1" evidence="1"/>